<evidence type="ECO:0000256" key="1">
    <source>
        <dbReference type="SAM" id="Phobius"/>
    </source>
</evidence>
<dbReference type="Pfam" id="PF01882">
    <property type="entry name" value="DUF58"/>
    <property type="match status" value="1"/>
</dbReference>
<keyword evidence="1" id="KW-0812">Transmembrane</keyword>
<organism evidence="3 4">
    <name type="scientific">Brasilonema bromeliae SPC951</name>
    <dbReference type="NCBI Taxonomy" id="385972"/>
    <lineage>
        <taxon>Bacteria</taxon>
        <taxon>Bacillati</taxon>
        <taxon>Cyanobacteriota</taxon>
        <taxon>Cyanophyceae</taxon>
        <taxon>Nostocales</taxon>
        <taxon>Scytonemataceae</taxon>
        <taxon>Brasilonema</taxon>
        <taxon>Bromeliae group (in: Brasilonema)</taxon>
    </lineage>
</organism>
<proteinExistence type="predicted"/>
<dbReference type="Proteomes" id="UP000718564">
    <property type="component" value="Unassembled WGS sequence"/>
</dbReference>
<gene>
    <name evidence="3" type="ORF">DP116_05225</name>
</gene>
<protein>
    <submittedName>
        <fullName evidence="3">DUF58 domain-containing protein</fullName>
    </submittedName>
</protein>
<dbReference type="PANTHER" id="PTHR33608">
    <property type="entry name" value="BLL2464 PROTEIN"/>
    <property type="match status" value="1"/>
</dbReference>
<name>A0ABX1P4K3_9CYAN</name>
<dbReference type="EMBL" id="QMEB01000024">
    <property type="protein sequence ID" value="NMG18881.1"/>
    <property type="molecule type" value="Genomic_DNA"/>
</dbReference>
<reference evidence="3 4" key="1">
    <citation type="submission" date="2018-06" db="EMBL/GenBank/DDBJ databases">
        <title>Comparative genomics of Brasilonema spp. strains.</title>
        <authorList>
            <person name="Alvarenga D.O."/>
            <person name="Fiore M.F."/>
            <person name="Varani A.M."/>
        </authorList>
    </citation>
    <scope>NUCLEOTIDE SEQUENCE [LARGE SCALE GENOMIC DNA]</scope>
    <source>
        <strain evidence="3 4">SPC951</strain>
    </source>
</reference>
<evidence type="ECO:0000313" key="4">
    <source>
        <dbReference type="Proteomes" id="UP000718564"/>
    </source>
</evidence>
<evidence type="ECO:0000259" key="2">
    <source>
        <dbReference type="Pfam" id="PF01882"/>
    </source>
</evidence>
<evidence type="ECO:0000313" key="3">
    <source>
        <dbReference type="EMBL" id="NMG18881.1"/>
    </source>
</evidence>
<dbReference type="RefSeq" id="WP_169154164.1">
    <property type="nucleotide sequence ID" value="NZ_CAWPJE010000369.1"/>
</dbReference>
<dbReference type="PANTHER" id="PTHR33608:SF3">
    <property type="entry name" value="SLR2013 PROTEIN"/>
    <property type="match status" value="1"/>
</dbReference>
<keyword evidence="1" id="KW-0472">Membrane</keyword>
<keyword evidence="1" id="KW-1133">Transmembrane helix</keyword>
<sequence length="451" mass="50431">MLPSKRVYFLLILGIAIASTLAFFISIQVSLFITLLFDMTVLGLMVVDGLQVRQHRVQMTREIPSRLSIGRENPVLLKVTSANANAIIQIRDDYPTSFGVSVPALRATVPSQSTQELTYSVHPTRRGEFSWGDIQVRQLGAWGLAWDDRKIFHSLKVKVYPDLVGLRSLSIRLVLQSSGVNRQSRQFNIGTEFAELRNYRAGDDLRFIDWKATARRVGAYGTPPLVKVLQSEQEQTLVILLDRGRLMTAKVRGLQRFDWGLNATLSLALAGLHRGDRVGVGVFDRQMHTWIPPERGQHRLSHLIDRLTPIQPVLLESDYVGAVTSVVQQQTRRSLVVVITDLVDMTASGELLAALTRLTPRYLSFCVTLRDPLVDHLAHTTTPPQSPPFKGREDGVIAAYTRAVALDLLAQRQVAFAQLKHKGVLVLDAPANQVTDQLVDKYLQIKARNLL</sequence>
<dbReference type="SUPFAM" id="SSF53300">
    <property type="entry name" value="vWA-like"/>
    <property type="match status" value="1"/>
</dbReference>
<dbReference type="InterPro" id="IPR036465">
    <property type="entry name" value="vWFA_dom_sf"/>
</dbReference>
<dbReference type="InterPro" id="IPR002881">
    <property type="entry name" value="DUF58"/>
</dbReference>
<comment type="caution">
    <text evidence="3">The sequence shown here is derived from an EMBL/GenBank/DDBJ whole genome shotgun (WGS) entry which is preliminary data.</text>
</comment>
<keyword evidence="4" id="KW-1185">Reference proteome</keyword>
<feature type="domain" description="DUF58" evidence="2">
    <location>
        <begin position="195"/>
        <end position="373"/>
    </location>
</feature>
<accession>A0ABX1P4K3</accession>
<feature type="transmembrane region" description="Helical" evidence="1">
    <location>
        <begin position="7"/>
        <end position="25"/>
    </location>
</feature>